<protein>
    <submittedName>
        <fullName evidence="1">Uncharacterized protein</fullName>
    </submittedName>
</protein>
<evidence type="ECO:0000313" key="2">
    <source>
        <dbReference type="Proteomes" id="UP000178774"/>
    </source>
</evidence>
<sequence length="59" mass="6653">MLGERLINISQNISNIKITNESIGEKFEEHYTFTTHADNVTSDIAKTQLTTTDESPKNI</sequence>
<dbReference type="AlphaFoldDB" id="A0A1G2HV28"/>
<evidence type="ECO:0000313" key="1">
    <source>
        <dbReference type="EMBL" id="OGZ66315.1"/>
    </source>
</evidence>
<dbReference type="EMBL" id="MHOP01000006">
    <property type="protein sequence ID" value="OGZ66315.1"/>
    <property type="molecule type" value="Genomic_DNA"/>
</dbReference>
<reference evidence="1 2" key="1">
    <citation type="journal article" date="2016" name="Nat. Commun.">
        <title>Thousands of microbial genomes shed light on interconnected biogeochemical processes in an aquifer system.</title>
        <authorList>
            <person name="Anantharaman K."/>
            <person name="Brown C.T."/>
            <person name="Hug L.A."/>
            <person name="Sharon I."/>
            <person name="Castelle C.J."/>
            <person name="Probst A.J."/>
            <person name="Thomas B.C."/>
            <person name="Singh A."/>
            <person name="Wilkins M.J."/>
            <person name="Karaoz U."/>
            <person name="Brodie E.L."/>
            <person name="Williams K.H."/>
            <person name="Hubbard S.S."/>
            <person name="Banfield J.F."/>
        </authorList>
    </citation>
    <scope>NUCLEOTIDE SEQUENCE [LARGE SCALE GENOMIC DNA]</scope>
</reference>
<organism evidence="1 2">
    <name type="scientific">Candidatus Staskawiczbacteria bacterium RIFCSPHIGHO2_01_FULL_41_41</name>
    <dbReference type="NCBI Taxonomy" id="1802203"/>
    <lineage>
        <taxon>Bacteria</taxon>
        <taxon>Candidatus Staskawicziibacteriota</taxon>
    </lineage>
</organism>
<comment type="caution">
    <text evidence="1">The sequence shown here is derived from an EMBL/GenBank/DDBJ whole genome shotgun (WGS) entry which is preliminary data.</text>
</comment>
<gene>
    <name evidence="1" type="ORF">A2822_04615</name>
</gene>
<name>A0A1G2HV28_9BACT</name>
<accession>A0A1G2HV28</accession>
<dbReference type="Proteomes" id="UP000178774">
    <property type="component" value="Unassembled WGS sequence"/>
</dbReference>
<proteinExistence type="predicted"/>